<dbReference type="Proteomes" id="UP000784294">
    <property type="component" value="Unassembled WGS sequence"/>
</dbReference>
<accession>A0A3S5CSF9</accession>
<comment type="caution">
    <text evidence="1">The sequence shown here is derived from an EMBL/GenBank/DDBJ whole genome shotgun (WGS) entry which is preliminary data.</text>
</comment>
<keyword evidence="2" id="KW-1185">Reference proteome</keyword>
<proteinExistence type="predicted"/>
<evidence type="ECO:0000313" key="2">
    <source>
        <dbReference type="Proteomes" id="UP000784294"/>
    </source>
</evidence>
<protein>
    <submittedName>
        <fullName evidence="1">Uncharacterized protein</fullName>
    </submittedName>
</protein>
<evidence type="ECO:0000313" key="1">
    <source>
        <dbReference type="EMBL" id="VEL32781.1"/>
    </source>
</evidence>
<gene>
    <name evidence="1" type="ORF">PXEA_LOCUS26221</name>
</gene>
<sequence>MFRVYKINCRECSQKYSRETGMTDNIGIKEHQRLSRTTNAESLEIAEYIALAGHTIASFSAERLASYEENTRKRKIREAVDILIQRNLMNRRLEEGRVSDDLIYCPGRLGDSVGTAKRRLLDKGHLLLSLLAFRVKALSERESFSMNISVKLIDSWSRGIRRRLLVEPTLESLHQTLSLEMEVSSTIMK</sequence>
<dbReference type="EMBL" id="CAAALY010244653">
    <property type="protein sequence ID" value="VEL32781.1"/>
    <property type="molecule type" value="Genomic_DNA"/>
</dbReference>
<organism evidence="1 2">
    <name type="scientific">Protopolystoma xenopodis</name>
    <dbReference type="NCBI Taxonomy" id="117903"/>
    <lineage>
        <taxon>Eukaryota</taxon>
        <taxon>Metazoa</taxon>
        <taxon>Spiralia</taxon>
        <taxon>Lophotrochozoa</taxon>
        <taxon>Platyhelminthes</taxon>
        <taxon>Monogenea</taxon>
        <taxon>Polyopisthocotylea</taxon>
        <taxon>Polystomatidea</taxon>
        <taxon>Polystomatidae</taxon>
        <taxon>Protopolystoma</taxon>
    </lineage>
</organism>
<reference evidence="1" key="1">
    <citation type="submission" date="2018-11" db="EMBL/GenBank/DDBJ databases">
        <authorList>
            <consortium name="Pathogen Informatics"/>
        </authorList>
    </citation>
    <scope>NUCLEOTIDE SEQUENCE</scope>
</reference>
<name>A0A3S5CSF9_9PLAT</name>
<dbReference type="AlphaFoldDB" id="A0A3S5CSF9"/>